<name>A0A1B7LE73_9FIRM</name>
<gene>
    <name evidence="1" type="ORF">A6M21_10765</name>
</gene>
<evidence type="ECO:0000313" key="2">
    <source>
        <dbReference type="Proteomes" id="UP000078532"/>
    </source>
</evidence>
<accession>A0A1B7LE73</accession>
<reference evidence="1 2" key="1">
    <citation type="submission" date="2016-04" db="EMBL/GenBank/DDBJ databases">
        <authorList>
            <person name="Evans L.H."/>
            <person name="Alamgir A."/>
            <person name="Owens N."/>
            <person name="Weber N.D."/>
            <person name="Virtaneva K."/>
            <person name="Barbian K."/>
            <person name="Babar A."/>
            <person name="Rosenke K."/>
        </authorList>
    </citation>
    <scope>NUCLEOTIDE SEQUENCE [LARGE SCALE GENOMIC DNA]</scope>
    <source>
        <strain evidence="1 2">LMa1</strain>
    </source>
</reference>
<sequence>MRVRWINVKPLNYHRAAGTPATSGGSMIVPVAGRFYIGNLLPGIEKTFRENIIYKRRYGI</sequence>
<dbReference type="STRING" id="1838280.A6M21_10765"/>
<keyword evidence="2" id="KW-1185">Reference proteome</keyword>
<dbReference type="Proteomes" id="UP000078532">
    <property type="component" value="Unassembled WGS sequence"/>
</dbReference>
<comment type="caution">
    <text evidence="1">The sequence shown here is derived from an EMBL/GenBank/DDBJ whole genome shotgun (WGS) entry which is preliminary data.</text>
</comment>
<evidence type="ECO:0000313" key="1">
    <source>
        <dbReference type="EMBL" id="OAT81355.1"/>
    </source>
</evidence>
<proteinExistence type="predicted"/>
<organism evidence="1 2">
    <name type="scientific">Desulfotomaculum copahuensis</name>
    <dbReference type="NCBI Taxonomy" id="1838280"/>
    <lineage>
        <taxon>Bacteria</taxon>
        <taxon>Bacillati</taxon>
        <taxon>Bacillota</taxon>
        <taxon>Clostridia</taxon>
        <taxon>Eubacteriales</taxon>
        <taxon>Desulfotomaculaceae</taxon>
        <taxon>Desulfotomaculum</taxon>
    </lineage>
</organism>
<dbReference type="AlphaFoldDB" id="A0A1B7LE73"/>
<protein>
    <submittedName>
        <fullName evidence="1">Uncharacterized protein</fullName>
    </submittedName>
</protein>
<dbReference type="EMBL" id="LYVF01000164">
    <property type="protein sequence ID" value="OAT81355.1"/>
    <property type="molecule type" value="Genomic_DNA"/>
</dbReference>